<dbReference type="EMBL" id="CP036281">
    <property type="protein sequence ID" value="QDU79378.1"/>
    <property type="molecule type" value="Genomic_DNA"/>
</dbReference>
<gene>
    <name evidence="4" type="ORF">Pla110_10860</name>
</gene>
<evidence type="ECO:0000259" key="3">
    <source>
        <dbReference type="Pfam" id="PF04151"/>
    </source>
</evidence>
<dbReference type="Proteomes" id="UP000317178">
    <property type="component" value="Chromosome"/>
</dbReference>
<feature type="compositionally biased region" description="Low complexity" evidence="1">
    <location>
        <begin position="835"/>
        <end position="844"/>
    </location>
</feature>
<feature type="region of interest" description="Disordered" evidence="1">
    <location>
        <begin position="771"/>
        <end position="844"/>
    </location>
</feature>
<evidence type="ECO:0000256" key="2">
    <source>
        <dbReference type="SAM" id="Phobius"/>
    </source>
</evidence>
<feature type="compositionally biased region" description="Basic and acidic residues" evidence="1">
    <location>
        <begin position="804"/>
        <end position="833"/>
    </location>
</feature>
<keyword evidence="2" id="KW-0472">Membrane</keyword>
<dbReference type="Gene3D" id="2.60.120.380">
    <property type="match status" value="2"/>
</dbReference>
<feature type="compositionally biased region" description="Pro residues" evidence="1">
    <location>
        <begin position="784"/>
        <end position="800"/>
    </location>
</feature>
<dbReference type="SUPFAM" id="SSF89260">
    <property type="entry name" value="Collagen-binding domain"/>
    <property type="match status" value="1"/>
</dbReference>
<protein>
    <submittedName>
        <fullName evidence="4">Putative subtilase-type serine protease</fullName>
        <ecNumber evidence="4">3.4.21.-</ecNumber>
    </submittedName>
</protein>
<sequence length="844" mass="91883">MLHPERNTLSFVNHHFVLKQLLGLKMIMLVLVAGLIGSVPAQASSPGLSIITPRSVPRGVETEMVFQGGKLADAQEILFYDSGFEVLELKPEDGKVTVKVKVSPECRIGEHVAHVRTASGLSEYRTFWVGPTLAQVEEAEPNNEFEAPQVLAMNSTVHGIVQNEDVDYYVVEAKKGERISAEVLGMRLSATLFDPYVAILDSKRFELSAADDSPLALQDCVAAVVAPEDGKYIIEVRESSYAGNGNCRYILHVGNFPRPLVAYPAGGKMGEETEVNFLGVPGGDLVQKIMLPAEPSEEFGICLETPEGIAPTPNPFRLFEHGNAFEVEPNNTVAEASPVELPLAFNGIISEPGDVDYYKFQATKGQIFEIECFARRIRSPLDSVMVVYDANGKSLASDDDARKPDSYFRYTFPADGEYKLAVYDHLKRGGPDFVYRVEFSAVKPSLTLGIPRVARYSQSRQQIYVARGNKFGTVFSAARQNFGGELVLDPQGLPAGITMHAETMPDNQNTMPVVFEAAADAPVGGALIDFRVKHVNPETNISGSFLNRADYVIANPGQSLYCWKDVTLLSVAVVEELPYTLEIVQPQVPLVRGGSMQLKIVATRKEGFTAPINIVVPYLPPGVGGTSSVTIPEGQNEVTYPLSANGNAGIQTWRLFALGSADVNGTAWVSSQLANLEVAEPYFNFTLERAAAEQGQETEIFCKIAHAKPFEGDAQVTLLGLPAKVTAPEMTLKAGQEELVFKLTTDPTSPEGTHKNIFCRVIITQNNEPILHNTPGTELRIDKPLPPPKDAPPMPTPTPMPVAQKEEPKPPEAKPEKRLTRLEKLRLEAKQRSDAAAAASAGEE</sequence>
<name>A0A518CJG7_9PLAN</name>
<proteinExistence type="predicted"/>
<feature type="domain" description="Peptidase C-terminal archaeal/bacterial" evidence="3">
    <location>
        <begin position="354"/>
        <end position="423"/>
    </location>
</feature>
<evidence type="ECO:0000313" key="4">
    <source>
        <dbReference type="EMBL" id="QDU79378.1"/>
    </source>
</evidence>
<keyword evidence="2" id="KW-0812">Transmembrane</keyword>
<dbReference type="GO" id="GO:0006508">
    <property type="term" value="P:proteolysis"/>
    <property type="evidence" value="ECO:0007669"/>
    <property type="project" value="UniProtKB-KW"/>
</dbReference>
<dbReference type="OrthoDB" id="237792at2"/>
<keyword evidence="4" id="KW-0645">Protease</keyword>
<dbReference type="AlphaFoldDB" id="A0A518CJG7"/>
<dbReference type="KEGG" id="plon:Pla110_10860"/>
<accession>A0A518CJG7</accession>
<feature type="transmembrane region" description="Helical" evidence="2">
    <location>
        <begin position="21"/>
        <end position="41"/>
    </location>
</feature>
<dbReference type="GO" id="GO:0008233">
    <property type="term" value="F:peptidase activity"/>
    <property type="evidence" value="ECO:0007669"/>
    <property type="project" value="UniProtKB-KW"/>
</dbReference>
<dbReference type="EC" id="3.4.21.-" evidence="4"/>
<dbReference type="RefSeq" id="WP_144993937.1">
    <property type="nucleotide sequence ID" value="NZ_CP036281.1"/>
</dbReference>
<evidence type="ECO:0000256" key="1">
    <source>
        <dbReference type="SAM" id="MobiDB-lite"/>
    </source>
</evidence>
<keyword evidence="4" id="KW-0378">Hydrolase</keyword>
<evidence type="ECO:0000313" key="5">
    <source>
        <dbReference type="Proteomes" id="UP000317178"/>
    </source>
</evidence>
<dbReference type="InterPro" id="IPR007280">
    <property type="entry name" value="Peptidase_C_arc/bac"/>
</dbReference>
<keyword evidence="5" id="KW-1185">Reference proteome</keyword>
<keyword evidence="2" id="KW-1133">Transmembrane helix</keyword>
<reference evidence="4 5" key="1">
    <citation type="submission" date="2019-02" db="EMBL/GenBank/DDBJ databases">
        <title>Deep-cultivation of Planctomycetes and their phenomic and genomic characterization uncovers novel biology.</title>
        <authorList>
            <person name="Wiegand S."/>
            <person name="Jogler M."/>
            <person name="Boedeker C."/>
            <person name="Pinto D."/>
            <person name="Vollmers J."/>
            <person name="Rivas-Marin E."/>
            <person name="Kohn T."/>
            <person name="Peeters S.H."/>
            <person name="Heuer A."/>
            <person name="Rast P."/>
            <person name="Oberbeckmann S."/>
            <person name="Bunk B."/>
            <person name="Jeske O."/>
            <person name="Meyerdierks A."/>
            <person name="Storesund J.E."/>
            <person name="Kallscheuer N."/>
            <person name="Luecker S."/>
            <person name="Lage O.M."/>
            <person name="Pohl T."/>
            <person name="Merkel B.J."/>
            <person name="Hornburger P."/>
            <person name="Mueller R.-W."/>
            <person name="Bruemmer F."/>
            <person name="Labrenz M."/>
            <person name="Spormann A.M."/>
            <person name="Op den Camp H."/>
            <person name="Overmann J."/>
            <person name="Amann R."/>
            <person name="Jetten M.S.M."/>
            <person name="Mascher T."/>
            <person name="Medema M.H."/>
            <person name="Devos D.P."/>
            <person name="Kaster A.-K."/>
            <person name="Ovreas L."/>
            <person name="Rohde M."/>
            <person name="Galperin M.Y."/>
            <person name="Jogler C."/>
        </authorList>
    </citation>
    <scope>NUCLEOTIDE SEQUENCE [LARGE SCALE GENOMIC DNA]</scope>
    <source>
        <strain evidence="4 5">Pla110</strain>
    </source>
</reference>
<organism evidence="4 5">
    <name type="scientific">Polystyrenella longa</name>
    <dbReference type="NCBI Taxonomy" id="2528007"/>
    <lineage>
        <taxon>Bacteria</taxon>
        <taxon>Pseudomonadati</taxon>
        <taxon>Planctomycetota</taxon>
        <taxon>Planctomycetia</taxon>
        <taxon>Planctomycetales</taxon>
        <taxon>Planctomycetaceae</taxon>
        <taxon>Polystyrenella</taxon>
    </lineage>
</organism>
<dbReference type="Pfam" id="PF04151">
    <property type="entry name" value="PPC"/>
    <property type="match status" value="1"/>
</dbReference>